<evidence type="ECO:0000256" key="9">
    <source>
        <dbReference type="ARBA" id="ARBA00023163"/>
    </source>
</evidence>
<dbReference type="Gene3D" id="2.130.10.10">
    <property type="entry name" value="YVTN repeat-like/Quinoprotein amine dehydrogenase"/>
    <property type="match status" value="1"/>
</dbReference>
<dbReference type="AlphaFoldDB" id="A0A1S3FQW4"/>
<keyword evidence="14" id="KW-1185">Reference proteome</keyword>
<evidence type="ECO:0000256" key="10">
    <source>
        <dbReference type="ARBA" id="ARBA00023242"/>
    </source>
</evidence>
<evidence type="ECO:0000256" key="6">
    <source>
        <dbReference type="ARBA" id="ARBA00022574"/>
    </source>
</evidence>
<comment type="subunit">
    <text evidence="12">Homodimers. Component of the subcortical maternal complex (SCMC), at least composed of NLRP5, KHDC3, OOEP, and TLE6. Within the complex, interacts with NLRP5, KHDC3 and OOEP. The SCMC may facilitate translocation of its components between the nuclear and cytoplasmic compartments. As part of the SCMC interacts with the SCMC-associated protein ZBED3. As part of the SCMC interacts with the SCMC-associated protein NLRP4F. As part of the SCMC interacts with the SCMC-associated protein CFL1/Cofilin-1. Interacts with FOXG1/BF-1; the interaction inhibits TLE1 interaction with FOXG1/BF-1. Interacts with NFATC1. Interacts with PAX6.</text>
</comment>
<dbReference type="SUPFAM" id="SSF50978">
    <property type="entry name" value="WD40 repeat-like"/>
    <property type="match status" value="1"/>
</dbReference>
<feature type="region of interest" description="Disordered" evidence="13">
    <location>
        <begin position="197"/>
        <end position="233"/>
    </location>
</feature>
<dbReference type="Pfam" id="PF00400">
    <property type="entry name" value="WD40"/>
    <property type="match status" value="2"/>
</dbReference>
<keyword evidence="9" id="KW-0804">Transcription</keyword>
<dbReference type="GO" id="GO:0140094">
    <property type="term" value="F:structural constituent of cytoplasmic lattice"/>
    <property type="evidence" value="ECO:0007669"/>
    <property type="project" value="UniProtKB-ARBA"/>
</dbReference>
<dbReference type="InterPro" id="IPR001680">
    <property type="entry name" value="WD40_rpt"/>
</dbReference>
<keyword evidence="10" id="KW-0539">Nucleus</keyword>
<dbReference type="Proteomes" id="UP000081671">
    <property type="component" value="Unplaced"/>
</dbReference>
<dbReference type="CTD" id="79816"/>
<dbReference type="RefSeq" id="XP_012878237.1">
    <property type="nucleotide sequence ID" value="XM_013022783.1"/>
</dbReference>
<dbReference type="FunFam" id="2.130.10.10:FF:000546">
    <property type="entry name" value="TLE family member 6, subcortical maternal complex member"/>
    <property type="match status" value="1"/>
</dbReference>
<evidence type="ECO:0000256" key="7">
    <source>
        <dbReference type="ARBA" id="ARBA00022737"/>
    </source>
</evidence>
<feature type="region of interest" description="Disordered" evidence="13">
    <location>
        <begin position="1"/>
        <end position="22"/>
    </location>
</feature>
<dbReference type="OrthoDB" id="9837721at2759"/>
<evidence type="ECO:0000256" key="8">
    <source>
        <dbReference type="ARBA" id="ARBA00023015"/>
    </source>
</evidence>
<accession>A0A1S3FQW4</accession>
<dbReference type="GO" id="GO:0032502">
    <property type="term" value="P:developmental process"/>
    <property type="evidence" value="ECO:0007669"/>
    <property type="project" value="UniProtKB-ARBA"/>
</dbReference>
<organism evidence="14 15">
    <name type="scientific">Dipodomys ordii</name>
    <name type="common">Ord's kangaroo rat</name>
    <dbReference type="NCBI Taxonomy" id="10020"/>
    <lineage>
        <taxon>Eukaryota</taxon>
        <taxon>Metazoa</taxon>
        <taxon>Chordata</taxon>
        <taxon>Craniata</taxon>
        <taxon>Vertebrata</taxon>
        <taxon>Euteleostomi</taxon>
        <taxon>Mammalia</taxon>
        <taxon>Eutheria</taxon>
        <taxon>Euarchontoglires</taxon>
        <taxon>Glires</taxon>
        <taxon>Rodentia</taxon>
        <taxon>Castorimorpha</taxon>
        <taxon>Heteromyidae</taxon>
        <taxon>Dipodomyinae</taxon>
        <taxon>Dipodomys</taxon>
    </lineage>
</organism>
<evidence type="ECO:0000256" key="4">
    <source>
        <dbReference type="ARBA" id="ARBA00022490"/>
    </source>
</evidence>
<feature type="compositionally biased region" description="Basic and acidic residues" evidence="13">
    <location>
        <begin position="161"/>
        <end position="172"/>
    </location>
</feature>
<keyword evidence="8" id="KW-0805">Transcription regulation</keyword>
<name>A0A1S3FQW4_DIPOR</name>
<dbReference type="GO" id="GO:0140089">
    <property type="term" value="P:protein storage"/>
    <property type="evidence" value="ECO:0007669"/>
    <property type="project" value="UniProtKB-ARBA"/>
</dbReference>
<dbReference type="PANTHER" id="PTHR10814:SF2">
    <property type="entry name" value="TRANSDUCIN-LIKE ENHANCER PROTEIN 6"/>
    <property type="match status" value="1"/>
</dbReference>
<keyword evidence="7" id="KW-0677">Repeat</keyword>
<comment type="subcellular location">
    <subcellularLocation>
        <location evidence="2">Cytoplasm</location>
    </subcellularLocation>
    <subcellularLocation>
        <location evidence="1">Nucleus</location>
    </subcellularLocation>
</comment>
<evidence type="ECO:0000256" key="3">
    <source>
        <dbReference type="ARBA" id="ARBA00005969"/>
    </source>
</evidence>
<keyword evidence="5" id="KW-0597">Phosphoprotein</keyword>
<evidence type="ECO:0000256" key="11">
    <source>
        <dbReference type="ARBA" id="ARBA00073393"/>
    </source>
</evidence>
<evidence type="ECO:0000256" key="5">
    <source>
        <dbReference type="ARBA" id="ARBA00022553"/>
    </source>
</evidence>
<dbReference type="InterPro" id="IPR015943">
    <property type="entry name" value="WD40/YVTN_repeat-like_dom_sf"/>
</dbReference>
<dbReference type="InterPro" id="IPR036322">
    <property type="entry name" value="WD40_repeat_dom_sf"/>
</dbReference>
<evidence type="ECO:0000313" key="14">
    <source>
        <dbReference type="Proteomes" id="UP000081671"/>
    </source>
</evidence>
<dbReference type="SMART" id="SM00320">
    <property type="entry name" value="WD40"/>
    <property type="match status" value="5"/>
</dbReference>
<dbReference type="GO" id="GO:0003714">
    <property type="term" value="F:transcription corepressor activity"/>
    <property type="evidence" value="ECO:0007669"/>
    <property type="project" value="TreeGrafter"/>
</dbReference>
<dbReference type="InterPro" id="IPR009146">
    <property type="entry name" value="Groucho_enhance"/>
</dbReference>
<evidence type="ECO:0000256" key="2">
    <source>
        <dbReference type="ARBA" id="ARBA00004496"/>
    </source>
</evidence>
<dbReference type="GO" id="GO:0140095">
    <property type="term" value="C:cytoplasmic lattice"/>
    <property type="evidence" value="ECO:0007669"/>
    <property type="project" value="UniProtKB-ARBA"/>
</dbReference>
<feature type="region of interest" description="Disordered" evidence="13">
    <location>
        <begin position="132"/>
        <end position="174"/>
    </location>
</feature>
<evidence type="ECO:0000256" key="1">
    <source>
        <dbReference type="ARBA" id="ARBA00004123"/>
    </source>
</evidence>
<dbReference type="GO" id="GO:0090090">
    <property type="term" value="P:negative regulation of canonical Wnt signaling pathway"/>
    <property type="evidence" value="ECO:0007669"/>
    <property type="project" value="TreeGrafter"/>
</dbReference>
<dbReference type="GO" id="GO:0005667">
    <property type="term" value="C:transcription regulator complex"/>
    <property type="evidence" value="ECO:0007669"/>
    <property type="project" value="TreeGrafter"/>
</dbReference>
<feature type="compositionally biased region" description="Acidic residues" evidence="13">
    <location>
        <begin position="210"/>
        <end position="231"/>
    </location>
</feature>
<reference evidence="15" key="1">
    <citation type="submission" date="2025-08" db="UniProtKB">
        <authorList>
            <consortium name="RefSeq"/>
        </authorList>
    </citation>
    <scope>IDENTIFICATION</scope>
    <source>
        <tissue evidence="15">Kidney</tissue>
    </source>
</reference>
<dbReference type="GeneID" id="105990405"/>
<gene>
    <name evidence="15" type="primary">Tle6</name>
</gene>
<sequence>MAEGGDRGVQGLGHPLPPHQHHRHVMQAPKYPQMTSEDQLPKSSAIMETPVQLKSCFHGFPEHLLDLLPEHLMKQLGILNLLLKEVQHNIQEHHNQVNSFLRQMEKCNKLLKKQTTELDLGWAAEELAGPKLPQCAPARSPQDPPDTADPKSSDRLPQALRGDERPPPHDTKPQFWHDALTQELRRLFLRASHSEVTAQVGGSKVLEPSDLGEWEKEPEEEEEEVEEEEETMTLGKRVRFQTGQFYSHQPVSMVAKSILCPPKDSPQPPESQELPDAMGPFLKPLTWDPEDFEDTWDRTAAEPGRSKRFAVPHRVEKVRVLNHGEPVLSAAVSSFSRHAFSCSKGGVKVWSLAGQMAEDRFPESHLRPAPQGSPARGSYLRTCLLASDNSTLLAGGRHLAGVKLWDLSASSLYVKSELPCPALSCQSLAAKVEENLVLAGFSEGIVRVWDLRVHSGIRDISCPLNGARSLAVKSHKVWAGGLDACLRCWDLRMAKELRKFPFNSQIMSLCQSPQDDQLILGLANGQHWLQPSAETPAHMAGSKGELILGVTFSPYGQWWASVGMDDMVTVHAMPTGAKVFQVPETSGINCCAVSSSNRLVVTGSQHHATVYQVTY</sequence>
<dbReference type="PANTHER" id="PTHR10814">
    <property type="entry name" value="TRANSDUCIN-LIKE ENHANCER PROTEIN"/>
    <property type="match status" value="1"/>
</dbReference>
<dbReference type="GO" id="GO:0005634">
    <property type="term" value="C:nucleus"/>
    <property type="evidence" value="ECO:0007669"/>
    <property type="project" value="UniProtKB-SubCell"/>
</dbReference>
<proteinExistence type="inferred from homology"/>
<keyword evidence="6" id="KW-0853">WD repeat</keyword>
<protein>
    <recommendedName>
        <fullName evidence="11">Transducin-like enhancer protein 6</fullName>
    </recommendedName>
</protein>
<evidence type="ECO:0000313" key="15">
    <source>
        <dbReference type="RefSeq" id="XP_012878237.1"/>
    </source>
</evidence>
<comment type="similarity">
    <text evidence="3">Belongs to the WD repeat Groucho/TLE family.</text>
</comment>
<evidence type="ECO:0000256" key="13">
    <source>
        <dbReference type="SAM" id="MobiDB-lite"/>
    </source>
</evidence>
<evidence type="ECO:0000256" key="12">
    <source>
        <dbReference type="ARBA" id="ARBA00093475"/>
    </source>
</evidence>
<keyword evidence="4" id="KW-0963">Cytoplasm</keyword>
<dbReference type="GO" id="GO:0106333">
    <property type="term" value="C:subcortical maternal complex"/>
    <property type="evidence" value="ECO:0007669"/>
    <property type="project" value="UniProtKB-ARBA"/>
</dbReference>